<dbReference type="GO" id="GO:0016810">
    <property type="term" value="F:hydrolase activity, acting on carbon-nitrogen (but not peptide) bonds"/>
    <property type="evidence" value="ECO:0007669"/>
    <property type="project" value="InterPro"/>
</dbReference>
<dbReference type="Gene3D" id="2.30.40.10">
    <property type="entry name" value="Urease, subunit C, domain 1"/>
    <property type="match status" value="1"/>
</dbReference>
<dbReference type="OrthoDB" id="3501663at2759"/>
<dbReference type="SUPFAM" id="SSF51556">
    <property type="entry name" value="Metallo-dependent hydrolases"/>
    <property type="match status" value="1"/>
</dbReference>
<dbReference type="PANTHER" id="PTHR22642:SF2">
    <property type="entry name" value="PROTEIN LONG AFTER FAR-RED 3"/>
    <property type="match status" value="1"/>
</dbReference>
<dbReference type="Proteomes" id="UP000266272">
    <property type="component" value="Unassembled WGS sequence"/>
</dbReference>
<dbReference type="InterPro" id="IPR032466">
    <property type="entry name" value="Metal_Hydrolase"/>
</dbReference>
<evidence type="ECO:0000259" key="2">
    <source>
        <dbReference type="Pfam" id="PF07969"/>
    </source>
</evidence>
<dbReference type="AlphaFoldDB" id="A0A395NKR9"/>
<comment type="caution">
    <text evidence="3">The sequence shown here is derived from an EMBL/GenBank/DDBJ whole genome shotgun (WGS) entry which is preliminary data.</text>
</comment>
<keyword evidence="3" id="KW-0378">Hydrolase</keyword>
<evidence type="ECO:0000313" key="4">
    <source>
        <dbReference type="Proteomes" id="UP000266272"/>
    </source>
</evidence>
<dbReference type="EMBL" id="PXOA01000332">
    <property type="protein sequence ID" value="RFU76676.1"/>
    <property type="molecule type" value="Genomic_DNA"/>
</dbReference>
<dbReference type="Pfam" id="PF07969">
    <property type="entry name" value="Amidohydro_3"/>
    <property type="match status" value="1"/>
</dbReference>
<keyword evidence="1" id="KW-0732">Signal</keyword>
<accession>A0A395NKR9</accession>
<proteinExistence type="predicted"/>
<dbReference type="SUPFAM" id="SSF51338">
    <property type="entry name" value="Composite domain of metallo-dependent hydrolases"/>
    <property type="match status" value="1"/>
</dbReference>
<keyword evidence="4" id="KW-1185">Reference proteome</keyword>
<evidence type="ECO:0000313" key="3">
    <source>
        <dbReference type="EMBL" id="RFU76676.1"/>
    </source>
</evidence>
<evidence type="ECO:0000256" key="1">
    <source>
        <dbReference type="SAM" id="SignalP"/>
    </source>
</evidence>
<dbReference type="Gene3D" id="3.10.310.70">
    <property type="match status" value="1"/>
</dbReference>
<organism evidence="3 4">
    <name type="scientific">Trichoderma arundinaceum</name>
    <dbReference type="NCBI Taxonomy" id="490622"/>
    <lineage>
        <taxon>Eukaryota</taxon>
        <taxon>Fungi</taxon>
        <taxon>Dikarya</taxon>
        <taxon>Ascomycota</taxon>
        <taxon>Pezizomycotina</taxon>
        <taxon>Sordariomycetes</taxon>
        <taxon>Hypocreomycetidae</taxon>
        <taxon>Hypocreales</taxon>
        <taxon>Hypocreaceae</taxon>
        <taxon>Trichoderma</taxon>
    </lineage>
</organism>
<dbReference type="InterPro" id="IPR033932">
    <property type="entry name" value="YtcJ-like"/>
</dbReference>
<name>A0A395NKR9_TRIAR</name>
<dbReference type="InterPro" id="IPR011059">
    <property type="entry name" value="Metal-dep_hydrolase_composite"/>
</dbReference>
<protein>
    <submittedName>
        <fullName evidence="3">Amidohydrolase ytcj</fullName>
    </submittedName>
</protein>
<feature type="domain" description="Amidohydrolase 3" evidence="2">
    <location>
        <begin position="92"/>
        <end position="584"/>
    </location>
</feature>
<gene>
    <name evidence="3" type="ORF">TARUN_5549</name>
</gene>
<reference evidence="3 4" key="1">
    <citation type="journal article" date="2018" name="PLoS Pathog.">
        <title>Evolution of structural diversity of trichothecenes, a family of toxins produced by plant pathogenic and entomopathogenic fungi.</title>
        <authorList>
            <person name="Proctor R.H."/>
            <person name="McCormick S.P."/>
            <person name="Kim H.S."/>
            <person name="Cardoza R.E."/>
            <person name="Stanley A.M."/>
            <person name="Lindo L."/>
            <person name="Kelly A."/>
            <person name="Brown D.W."/>
            <person name="Lee T."/>
            <person name="Vaughan M.M."/>
            <person name="Alexander N.J."/>
            <person name="Busman M."/>
            <person name="Gutierrez S."/>
        </authorList>
    </citation>
    <scope>NUCLEOTIDE SEQUENCE [LARGE SCALE GENOMIC DNA]</scope>
    <source>
        <strain evidence="3 4">IBT 40837</strain>
    </source>
</reference>
<dbReference type="InterPro" id="IPR013108">
    <property type="entry name" value="Amidohydro_3"/>
</dbReference>
<dbReference type="PANTHER" id="PTHR22642">
    <property type="entry name" value="IMIDAZOLONEPROPIONASE"/>
    <property type="match status" value="1"/>
</dbReference>
<feature type="chain" id="PRO_5017214220" evidence="1">
    <location>
        <begin position="23"/>
        <end position="625"/>
    </location>
</feature>
<dbReference type="Gene3D" id="3.20.20.140">
    <property type="entry name" value="Metal-dependent hydrolases"/>
    <property type="match status" value="1"/>
</dbReference>
<sequence length="625" mass="69818">MAALSRLSWGFIISAIVAVVAALSFDVQRGPWYTFPNHHSSWPIYCYKSVRTLDGEQPVAECFRVLNGKFTFVWKRDPKEEVDKEHTVYSDGYVIPGLWDGHGHLLQYGEFLHSVDLFGSQSLDDVRDRIKAYLAANPEAGTSGQWLRGVGWDQSVFGRMPTADDIEQDDQLKGIYMMLDRIDVHCTWVSKAVLDLLPDDIPDVPGGEVVRDPGLGVFCDNAIDMVMDLWPKPGAEEKTRAIKSAMKELNKVGLVGMHDAGVTKEDAQLYSKLSATPDWTVRVHGMLECSKRNTYCADSRPNYPMYGDNGMFVLTAVKLFADGALGSWGSAMLEPYSDRPWTSGSLLINASALAEVTTMWALAGYQVNIHAIGDLANRNAIDAFEAAMKQVCEGEKKKELAKCRAGRRFRLEHAQIIHPEDQKRMRALGIIPSIQPTHATSDMKYAEDRLGPQRIKKEAYRMKSLLDLKPVLGSDFPVEPPNPFHGIYAAVTRKNPNTGLGPDPENPSKGWHTEEALSLDEALLGFTRNVAHGVYPTFEGQAGVIKRGAYADWVVLDEPLEGMDIEKLRTLKVRETWIGGRRVYSRDEKLWPLSIAILHTEEEAMEMINMVSLTSDQLGFEEGWP</sequence>
<dbReference type="STRING" id="490622.A0A395NKR9"/>
<feature type="signal peptide" evidence="1">
    <location>
        <begin position="1"/>
        <end position="22"/>
    </location>
</feature>
<dbReference type="CDD" id="cd01300">
    <property type="entry name" value="YtcJ_like"/>
    <property type="match status" value="1"/>
</dbReference>